<name>A0A2U9BNW5_SCOMX</name>
<dbReference type="AlphaFoldDB" id="A0A2U9BNW5"/>
<sequence length="61" mass="6946">MKRRVGPSVNLPVRLYGLLLSVDKEREGDVSAVISEANEELTNHRAIWNTRGESWRARGVR</sequence>
<gene>
    <name evidence="1" type="ORF">SMAX5B_011504</name>
</gene>
<proteinExistence type="predicted"/>
<reference evidence="1 2" key="1">
    <citation type="submission" date="2017-12" db="EMBL/GenBank/DDBJ databases">
        <title>Integrating genomic resources of turbot (Scophthalmus maximus) in depth evaluation of genetic and physical mapping variation across individuals.</title>
        <authorList>
            <person name="Martinez P."/>
        </authorList>
    </citation>
    <scope>NUCLEOTIDE SEQUENCE [LARGE SCALE GENOMIC DNA]</scope>
</reference>
<dbReference type="EMBL" id="CP026250">
    <property type="protein sequence ID" value="AWP05410.1"/>
    <property type="molecule type" value="Genomic_DNA"/>
</dbReference>
<protein>
    <submittedName>
        <fullName evidence="1">Uncharacterized protein</fullName>
    </submittedName>
</protein>
<keyword evidence="2" id="KW-1185">Reference proteome</keyword>
<organism evidence="1 2">
    <name type="scientific">Scophthalmus maximus</name>
    <name type="common">Turbot</name>
    <name type="synonym">Psetta maxima</name>
    <dbReference type="NCBI Taxonomy" id="52904"/>
    <lineage>
        <taxon>Eukaryota</taxon>
        <taxon>Metazoa</taxon>
        <taxon>Chordata</taxon>
        <taxon>Craniata</taxon>
        <taxon>Vertebrata</taxon>
        <taxon>Euteleostomi</taxon>
        <taxon>Actinopterygii</taxon>
        <taxon>Neopterygii</taxon>
        <taxon>Teleostei</taxon>
        <taxon>Neoteleostei</taxon>
        <taxon>Acanthomorphata</taxon>
        <taxon>Carangaria</taxon>
        <taxon>Pleuronectiformes</taxon>
        <taxon>Pleuronectoidei</taxon>
        <taxon>Scophthalmidae</taxon>
        <taxon>Scophthalmus</taxon>
    </lineage>
</organism>
<evidence type="ECO:0000313" key="1">
    <source>
        <dbReference type="EMBL" id="AWP05410.1"/>
    </source>
</evidence>
<dbReference type="Proteomes" id="UP000246464">
    <property type="component" value="Chromosome 8"/>
</dbReference>
<accession>A0A2U9BNW5</accession>
<evidence type="ECO:0000313" key="2">
    <source>
        <dbReference type="Proteomes" id="UP000246464"/>
    </source>
</evidence>